<proteinExistence type="predicted"/>
<sequence length="223" mass="23838">MNRNFRFSKHKQRGVVLFFALIALIAITLAALSLMRSRDNAVVIAGNLAFRQAAVAGADLALEKARDWIMANAVDDIGTGLNTSKPDSGYYSSAVIDLGGGQLTKLLDVTASITPSQSADNVNWDGKGTGLKAFAVPQDAYAQAVSQNYAYIIRRLCNKENLPVQGLGQECAVYSTKGSSDSKTDQSQGNMNLSGSISGYYQVTVRVTGPKNTVSYVQTVIML</sequence>
<dbReference type="RefSeq" id="WP_184041214.1">
    <property type="nucleotide sequence ID" value="NZ_JACHHY010000020.1"/>
</dbReference>
<reference evidence="1 2" key="1">
    <citation type="submission" date="2020-08" db="EMBL/GenBank/DDBJ databases">
        <title>Genomic Encyclopedia of Type Strains, Phase IV (KMG-IV): sequencing the most valuable type-strain genomes for metagenomic binning, comparative biology and taxonomic classification.</title>
        <authorList>
            <person name="Goeker M."/>
        </authorList>
    </citation>
    <scope>NUCLEOTIDE SEQUENCE [LARGE SCALE GENOMIC DNA]</scope>
    <source>
        <strain evidence="1 2">DSM 27165</strain>
    </source>
</reference>
<dbReference type="EMBL" id="JACHHY010000020">
    <property type="protein sequence ID" value="MBB5019804.1"/>
    <property type="molecule type" value="Genomic_DNA"/>
</dbReference>
<name>A0A840MKV5_9PROT</name>
<dbReference type="AlphaFoldDB" id="A0A840MKV5"/>
<gene>
    <name evidence="1" type="ORF">HNQ59_003112</name>
</gene>
<dbReference type="Proteomes" id="UP000575898">
    <property type="component" value="Unassembled WGS sequence"/>
</dbReference>
<evidence type="ECO:0000313" key="1">
    <source>
        <dbReference type="EMBL" id="MBB5019804.1"/>
    </source>
</evidence>
<protein>
    <submittedName>
        <fullName evidence="1">Tfp pilus assembly protein PilX</fullName>
    </submittedName>
</protein>
<accession>A0A840MKV5</accession>
<keyword evidence="2" id="KW-1185">Reference proteome</keyword>
<organism evidence="1 2">
    <name type="scientific">Chitinivorax tropicus</name>
    <dbReference type="NCBI Taxonomy" id="714531"/>
    <lineage>
        <taxon>Bacteria</taxon>
        <taxon>Pseudomonadati</taxon>
        <taxon>Pseudomonadota</taxon>
        <taxon>Betaproteobacteria</taxon>
        <taxon>Chitinivorax</taxon>
    </lineage>
</organism>
<comment type="caution">
    <text evidence="1">The sequence shown here is derived from an EMBL/GenBank/DDBJ whole genome shotgun (WGS) entry which is preliminary data.</text>
</comment>
<evidence type="ECO:0000313" key="2">
    <source>
        <dbReference type="Proteomes" id="UP000575898"/>
    </source>
</evidence>